<feature type="transmembrane region" description="Helical" evidence="1">
    <location>
        <begin position="314"/>
        <end position="338"/>
    </location>
</feature>
<dbReference type="EMBL" id="SOCA01000015">
    <property type="protein sequence ID" value="TDU63127.1"/>
    <property type="molecule type" value="Genomic_DNA"/>
</dbReference>
<keyword evidence="1" id="KW-0472">Membrane</keyword>
<evidence type="ECO:0000313" key="2">
    <source>
        <dbReference type="EMBL" id="TDU63127.1"/>
    </source>
</evidence>
<proteinExistence type="predicted"/>
<evidence type="ECO:0000313" key="3">
    <source>
        <dbReference type="Proteomes" id="UP000295662"/>
    </source>
</evidence>
<keyword evidence="1" id="KW-0812">Transmembrane</keyword>
<name>A0A4R7RIF8_9BACT</name>
<dbReference type="Proteomes" id="UP000295662">
    <property type="component" value="Unassembled WGS sequence"/>
</dbReference>
<protein>
    <submittedName>
        <fullName evidence="2">Uncharacterized protein</fullName>
    </submittedName>
</protein>
<keyword evidence="1" id="KW-1133">Transmembrane helix</keyword>
<reference evidence="2 3" key="1">
    <citation type="submission" date="2019-03" db="EMBL/GenBank/DDBJ databases">
        <title>Genomic Encyclopedia of Archaeal and Bacterial Type Strains, Phase II (KMG-II): from individual species to whole genera.</title>
        <authorList>
            <person name="Goeker M."/>
        </authorList>
    </citation>
    <scope>NUCLEOTIDE SEQUENCE [LARGE SCALE GENOMIC DNA]</scope>
    <source>
        <strain evidence="2 3">ATCC 25309</strain>
    </source>
</reference>
<sequence length="516" mass="57066">MASASSQELPLFTEAGLELSANQPGAQEGMTAQVPVRNLPELPPELKQVAKSLEKAMHDPGSLPGAFSNFCGAAYVKPDWAGYASEYLAALFDEQEDTLAEMTRIPDLIIELGSGHYTLTFMVASRWAAKADLARLTRLAEALIATQSKMRSPEVVDLMLALTTSLAISRYSRAEQLLSAAEPYVPGDDKDALLEAQLWLDAGCIVRGCTQEARELWDQRLRRPRVAWTWEGREECAALAQLSDCLDTGYTAATLFKAVVPAGWWDLLVVREKERAVHENALAAAKAYAKEQREQRPEEVPHEQPRQIVRQPIIIWRGIPFFVGGLVGAWALLLGIWISPFDLERTPTQPVAQTVSPSATVPAASSAKTVQASSTVHPHAAWRKEQTASLAAEVPELRAWVEKIEIGEWPAYESLLKGQTPQLPQEDARYQKLLLWLHLDPPSNAEIRRQVPLLLAELRQDSTVIELWEKLVYPGSLNAGDIQAAALRTQHDKKDAWSATQRFQLASIAKRNIASP</sequence>
<comment type="caution">
    <text evidence="2">The sequence shown here is derived from an EMBL/GenBank/DDBJ whole genome shotgun (WGS) entry which is preliminary data.</text>
</comment>
<gene>
    <name evidence="2" type="ORF">EI77_04448</name>
</gene>
<dbReference type="OrthoDB" id="186370at2"/>
<dbReference type="AlphaFoldDB" id="A0A4R7RIF8"/>
<evidence type="ECO:0000256" key="1">
    <source>
        <dbReference type="SAM" id="Phobius"/>
    </source>
</evidence>
<organism evidence="2 3">
    <name type="scientific">Prosthecobacter fusiformis</name>
    <dbReference type="NCBI Taxonomy" id="48464"/>
    <lineage>
        <taxon>Bacteria</taxon>
        <taxon>Pseudomonadati</taxon>
        <taxon>Verrucomicrobiota</taxon>
        <taxon>Verrucomicrobiia</taxon>
        <taxon>Verrucomicrobiales</taxon>
        <taxon>Verrucomicrobiaceae</taxon>
        <taxon>Prosthecobacter</taxon>
    </lineage>
</organism>
<keyword evidence="3" id="KW-1185">Reference proteome</keyword>
<accession>A0A4R7RIF8</accession>